<evidence type="ECO:0000313" key="1">
    <source>
        <dbReference type="EMBL" id="MBN7817441.1"/>
    </source>
</evidence>
<dbReference type="InterPro" id="IPR036866">
    <property type="entry name" value="RibonucZ/Hydroxyglut_hydro"/>
</dbReference>
<proteinExistence type="predicted"/>
<comment type="caution">
    <text evidence="1">The sequence shown here is derived from an EMBL/GenBank/DDBJ whole genome shotgun (WGS) entry which is preliminary data.</text>
</comment>
<dbReference type="Gene3D" id="3.60.15.10">
    <property type="entry name" value="Ribonuclease Z/Hydroxyacylglutathione hydrolase-like"/>
    <property type="match status" value="1"/>
</dbReference>
<accession>A0ABS3CMN1</accession>
<dbReference type="SUPFAM" id="SSF56281">
    <property type="entry name" value="Metallo-hydrolase/oxidoreductase"/>
    <property type="match status" value="1"/>
</dbReference>
<sequence length="238" mass="27504">MTNYLESMPHGDIQEVFKDVFFVTGTMKNEFFGSMWQFSRNMTVVKEGNNLTIINSVRLNDESLKELEKLGKIVNVVRIGDMHGVDDPFYVHKYGATFWALPDMKVQDSIKIDKALVEGGEMPFSDCSLFVFKTVKRPECILRLDREGGIMIACDSLQNWIEPDQFFDEETIPTMQNMNFFKPANLGLAWLHESQPQADDFVRLKEIPFKHALCGHGYPLKDNAQEEYHKTFNEIFKV</sequence>
<dbReference type="Proteomes" id="UP000664480">
    <property type="component" value="Unassembled WGS sequence"/>
</dbReference>
<keyword evidence="2" id="KW-1185">Reference proteome</keyword>
<name>A0ABS3CMN1_9BACT</name>
<protein>
    <submittedName>
        <fullName evidence="1">Uncharacterized protein</fullName>
    </submittedName>
</protein>
<organism evidence="1 2">
    <name type="scientific">Algoriphagus pacificus</name>
    <dbReference type="NCBI Taxonomy" id="2811234"/>
    <lineage>
        <taxon>Bacteria</taxon>
        <taxon>Pseudomonadati</taxon>
        <taxon>Bacteroidota</taxon>
        <taxon>Cytophagia</taxon>
        <taxon>Cytophagales</taxon>
        <taxon>Cyclobacteriaceae</taxon>
        <taxon>Algoriphagus</taxon>
    </lineage>
</organism>
<dbReference type="RefSeq" id="WP_206588114.1">
    <property type="nucleotide sequence ID" value="NZ_JAFKCU010000005.1"/>
</dbReference>
<dbReference type="EMBL" id="JAFKCU010000005">
    <property type="protein sequence ID" value="MBN7817441.1"/>
    <property type="molecule type" value="Genomic_DNA"/>
</dbReference>
<reference evidence="1 2" key="1">
    <citation type="submission" date="2021-03" db="EMBL/GenBank/DDBJ databases">
        <title>novel species isolated from a fishpond in China.</title>
        <authorList>
            <person name="Lu H."/>
            <person name="Cai Z."/>
        </authorList>
    </citation>
    <scope>NUCLEOTIDE SEQUENCE [LARGE SCALE GENOMIC DNA]</scope>
    <source>
        <strain evidence="1 2">YJ13C</strain>
    </source>
</reference>
<gene>
    <name evidence="1" type="ORF">J0A69_18515</name>
</gene>
<evidence type="ECO:0000313" key="2">
    <source>
        <dbReference type="Proteomes" id="UP000664480"/>
    </source>
</evidence>